<reference evidence="1 2" key="1">
    <citation type="submission" date="2023-05" db="EMBL/GenBank/DDBJ databases">
        <title>Flavobacterium sedimenti sp. nov., isolated from the sediment.</title>
        <authorList>
            <person name="Wu N."/>
        </authorList>
    </citation>
    <scope>NUCLEOTIDE SEQUENCE [LARGE SCALE GENOMIC DNA]</scope>
    <source>
        <strain evidence="1 2">YZ-48</strain>
    </source>
</reference>
<keyword evidence="2" id="KW-1185">Reference proteome</keyword>
<dbReference type="PANTHER" id="PTHR36166">
    <property type="entry name" value="CHROMOSOME 9, WHOLE GENOME SHOTGUN SEQUENCE"/>
    <property type="match status" value="1"/>
</dbReference>
<dbReference type="CDD" id="cd07822">
    <property type="entry name" value="SRPBCC_4"/>
    <property type="match status" value="1"/>
</dbReference>
<gene>
    <name evidence="1" type="ORF">QHT84_12190</name>
</gene>
<dbReference type="InterPro" id="IPR023393">
    <property type="entry name" value="START-like_dom_sf"/>
</dbReference>
<accession>A0ABT6XSU1</accession>
<dbReference type="PANTHER" id="PTHR36166:SF1">
    <property type="entry name" value="SRPBCC DOMAIN-CONTAINING PROTEIN"/>
    <property type="match status" value="1"/>
</dbReference>
<dbReference type="EMBL" id="JASGBP010000009">
    <property type="protein sequence ID" value="MDI9258175.1"/>
    <property type="molecule type" value="Genomic_DNA"/>
</dbReference>
<name>A0ABT6XSU1_9FLAO</name>
<dbReference type="RefSeq" id="WP_283239840.1">
    <property type="nucleotide sequence ID" value="NZ_JASGBP010000009.1"/>
</dbReference>
<dbReference type="Proteomes" id="UP001230035">
    <property type="component" value="Unassembled WGS sequence"/>
</dbReference>
<comment type="caution">
    <text evidence="1">The sequence shown here is derived from an EMBL/GenBank/DDBJ whole genome shotgun (WGS) entry which is preliminary data.</text>
</comment>
<evidence type="ECO:0000313" key="1">
    <source>
        <dbReference type="EMBL" id="MDI9258175.1"/>
    </source>
</evidence>
<proteinExistence type="predicted"/>
<sequence>MKSIKTHCIINAPIEKVWDTLMDFESHSKWNPFIKEINGKPEVGTTLTVTITTPDGKKMTFKPVVLSHIPYNEFRWKGKLGIRGIFDGEHYFNLERIDQNTTAIHQGEHFSGVLVGFLAGVLNQTKIGFERMNKALKIESESRHTQS</sequence>
<evidence type="ECO:0000313" key="2">
    <source>
        <dbReference type="Proteomes" id="UP001230035"/>
    </source>
</evidence>
<dbReference type="Gene3D" id="3.30.530.20">
    <property type="match status" value="1"/>
</dbReference>
<organism evidence="1 2">
    <name type="scientific">Flavobacterium sedimenticola</name>
    <dbReference type="NCBI Taxonomy" id="3043286"/>
    <lineage>
        <taxon>Bacteria</taxon>
        <taxon>Pseudomonadati</taxon>
        <taxon>Bacteroidota</taxon>
        <taxon>Flavobacteriia</taxon>
        <taxon>Flavobacteriales</taxon>
        <taxon>Flavobacteriaceae</taxon>
        <taxon>Flavobacterium</taxon>
    </lineage>
</organism>
<dbReference type="SUPFAM" id="SSF55961">
    <property type="entry name" value="Bet v1-like"/>
    <property type="match status" value="1"/>
</dbReference>
<protein>
    <submittedName>
        <fullName evidence="1">SRPBCC domain-containing protein</fullName>
    </submittedName>
</protein>
<dbReference type="Pfam" id="PF10604">
    <property type="entry name" value="Polyketide_cyc2"/>
    <property type="match status" value="1"/>
</dbReference>
<dbReference type="InterPro" id="IPR019587">
    <property type="entry name" value="Polyketide_cyclase/dehydratase"/>
</dbReference>